<dbReference type="PANTHER" id="PTHR10353:SF36">
    <property type="entry name" value="LP05116P"/>
    <property type="match status" value="1"/>
</dbReference>
<accession>A0A023F7H2</accession>
<evidence type="ECO:0000256" key="2">
    <source>
        <dbReference type="ARBA" id="ARBA00011738"/>
    </source>
</evidence>
<dbReference type="AlphaFoldDB" id="A0A023F7H2"/>
<dbReference type="EMBL" id="GBBI01001563">
    <property type="protein sequence ID" value="JAC17149.1"/>
    <property type="molecule type" value="mRNA"/>
</dbReference>
<dbReference type="PRINTS" id="PR00131">
    <property type="entry name" value="GLHYDRLASE1"/>
</dbReference>
<dbReference type="FunFam" id="3.20.20.80:FF:000013">
    <property type="entry name" value="lactase-phlorizin hydrolase"/>
    <property type="match status" value="1"/>
</dbReference>
<evidence type="ECO:0000256" key="3">
    <source>
        <dbReference type="ARBA" id="ARBA00022801"/>
    </source>
</evidence>
<keyword evidence="5" id="KW-0326">Glycosidase</keyword>
<dbReference type="Gene3D" id="3.20.20.80">
    <property type="entry name" value="Glycosidases"/>
    <property type="match status" value="1"/>
</dbReference>
<evidence type="ECO:0000313" key="7">
    <source>
        <dbReference type="EMBL" id="JAC17149.1"/>
    </source>
</evidence>
<evidence type="ECO:0000256" key="4">
    <source>
        <dbReference type="ARBA" id="ARBA00023180"/>
    </source>
</evidence>
<reference evidence="7" key="1">
    <citation type="journal article" date="2014" name="PLoS Negl. Trop. Dis.">
        <title>An updated insight into the Sialotranscriptome of Triatoma infestans: developmental stage and geographic variations.</title>
        <authorList>
            <person name="Schwarz A."/>
            <person name="Medrano-Mercado N."/>
            <person name="Schaub G.A."/>
            <person name="Struchiner C.J."/>
            <person name="Bargues M.D."/>
            <person name="Levy M.Z."/>
            <person name="Ribeiro J.M."/>
        </authorList>
    </citation>
    <scope>NUCLEOTIDE SEQUENCE</scope>
    <source>
        <strain evidence="7">Chile</strain>
        <tissue evidence="7">Salivary glands</tissue>
    </source>
</reference>
<name>A0A023F7H2_TRIIF</name>
<evidence type="ECO:0000256" key="1">
    <source>
        <dbReference type="ARBA" id="ARBA00010838"/>
    </source>
</evidence>
<keyword evidence="3 7" id="KW-0378">Hydrolase</keyword>
<dbReference type="PANTHER" id="PTHR10353">
    <property type="entry name" value="GLYCOSYL HYDROLASE"/>
    <property type="match status" value="1"/>
</dbReference>
<evidence type="ECO:0000256" key="5">
    <source>
        <dbReference type="ARBA" id="ARBA00023295"/>
    </source>
</evidence>
<comment type="similarity">
    <text evidence="1 6">Belongs to the glycosyl hydrolase 1 family.</text>
</comment>
<dbReference type="PROSITE" id="PS00653">
    <property type="entry name" value="GLYCOSYL_HYDROL_F1_2"/>
    <property type="match status" value="1"/>
</dbReference>
<keyword evidence="4" id="KW-0325">Glycoprotein</keyword>
<protein>
    <submittedName>
        <fullName evidence="7">Putative beta-glucosidase lactase phlorizinhydrolase</fullName>
    </submittedName>
</protein>
<evidence type="ECO:0000256" key="6">
    <source>
        <dbReference type="RuleBase" id="RU003690"/>
    </source>
</evidence>
<dbReference type="InterPro" id="IPR033132">
    <property type="entry name" value="GH_1_N_CS"/>
</dbReference>
<dbReference type="GO" id="GO:0005975">
    <property type="term" value="P:carbohydrate metabolic process"/>
    <property type="evidence" value="ECO:0007669"/>
    <property type="project" value="InterPro"/>
</dbReference>
<dbReference type="InterPro" id="IPR001360">
    <property type="entry name" value="Glyco_hydro_1"/>
</dbReference>
<dbReference type="GO" id="GO:0008422">
    <property type="term" value="F:beta-glucosidase activity"/>
    <property type="evidence" value="ECO:0007669"/>
    <property type="project" value="TreeGrafter"/>
</dbReference>
<dbReference type="SUPFAM" id="SSF51445">
    <property type="entry name" value="(Trans)glycosidases"/>
    <property type="match status" value="1"/>
</dbReference>
<dbReference type="InterPro" id="IPR017853">
    <property type="entry name" value="GH"/>
</dbReference>
<dbReference type="Pfam" id="PF00232">
    <property type="entry name" value="Glyco_hydro_1"/>
    <property type="match status" value="1"/>
</dbReference>
<sequence>MENKFPEGFLFGVATSSYQIEGGWNEEGKGESMWDRILHTKPELVKDKSNGDVACDSFHLYKQDVQMVKDIGFDIYKFSISWPRVLPRGTKDYINLQGIQYYSNLIDELLMNDIQPMVTMYHWDLPQTLEEQGGWMNRKIVDYFEDYARILYTYFGDKIKLWVTINEPYPVALGYGGAMILPALNQHGTAEYQVGHHILLAHAKAYRLYEKEFKAQQNGKVSISLDSPFYFPLTDSPEDKEAANIAMTFRLGWFANPIYSKSGDYPAKMRQMIDANSKQEGLTISRLPVFTDDEISLIKGSSDFFGFQHYSSHEVKFGEQGEIPSINRDSGVHRSFNKNWPSSKMDWLKVVPEGLRCALNWIKEQYGNPPVYITENGYGDLKEEDGLNDDKRIQYFSLYLKAVLDAITKDECNIKGYILWSLMDNFEWFDGYTSTFGIFKVDFNDPKRKRTPKASVNHIKKWLSTRKLDS</sequence>
<organism evidence="7">
    <name type="scientific">Triatoma infestans</name>
    <name type="common">Assassin bug</name>
    <dbReference type="NCBI Taxonomy" id="30076"/>
    <lineage>
        <taxon>Eukaryota</taxon>
        <taxon>Metazoa</taxon>
        <taxon>Ecdysozoa</taxon>
        <taxon>Arthropoda</taxon>
        <taxon>Hexapoda</taxon>
        <taxon>Insecta</taxon>
        <taxon>Pterygota</taxon>
        <taxon>Neoptera</taxon>
        <taxon>Paraneoptera</taxon>
        <taxon>Hemiptera</taxon>
        <taxon>Heteroptera</taxon>
        <taxon>Panheteroptera</taxon>
        <taxon>Cimicomorpha</taxon>
        <taxon>Reduviidae</taxon>
        <taxon>Triatominae</taxon>
        <taxon>Triatoma</taxon>
    </lineage>
</organism>
<proteinExistence type="evidence at transcript level"/>
<comment type="subunit">
    <text evidence="2">Homodimer.</text>
</comment>